<keyword evidence="3" id="KW-0653">Protein transport</keyword>
<dbReference type="AlphaFoldDB" id="A0AAV9P756"/>
<dbReference type="SUPFAM" id="SSF64356">
    <property type="entry name" value="SNARE-like"/>
    <property type="match status" value="1"/>
</dbReference>
<evidence type="ECO:0000259" key="8">
    <source>
        <dbReference type="PROSITE" id="PS51072"/>
    </source>
</evidence>
<dbReference type="InterPro" id="IPR050431">
    <property type="entry name" value="Adaptor_comp_med_subunit"/>
</dbReference>
<keyword evidence="2" id="KW-0254">Endocytosis</keyword>
<evidence type="ECO:0000256" key="5">
    <source>
        <dbReference type="ARBA" id="ARBA00023176"/>
    </source>
</evidence>
<proteinExistence type="predicted"/>
<keyword evidence="4" id="KW-0472">Membrane</keyword>
<evidence type="ECO:0000256" key="6">
    <source>
        <dbReference type="ARBA" id="ARBA00037878"/>
    </source>
</evidence>
<evidence type="ECO:0000256" key="4">
    <source>
        <dbReference type="ARBA" id="ARBA00023136"/>
    </source>
</evidence>
<evidence type="ECO:0000256" key="1">
    <source>
        <dbReference type="ARBA" id="ARBA00022448"/>
    </source>
</evidence>
<dbReference type="FunFam" id="3.30.450.60:FF:000002">
    <property type="entry name" value="AP-2 complex subunit mu, putative"/>
    <property type="match status" value="1"/>
</dbReference>
<dbReference type="InterPro" id="IPR043532">
    <property type="entry name" value="AP2_Mu_N"/>
</dbReference>
<organism evidence="9 10">
    <name type="scientific">Saxophila tyrrhenica</name>
    <dbReference type="NCBI Taxonomy" id="1690608"/>
    <lineage>
        <taxon>Eukaryota</taxon>
        <taxon>Fungi</taxon>
        <taxon>Dikarya</taxon>
        <taxon>Ascomycota</taxon>
        <taxon>Pezizomycotina</taxon>
        <taxon>Dothideomycetes</taxon>
        <taxon>Dothideomycetidae</taxon>
        <taxon>Mycosphaerellales</taxon>
        <taxon>Extremaceae</taxon>
        <taxon>Saxophila</taxon>
    </lineage>
</organism>
<dbReference type="InterPro" id="IPR001392">
    <property type="entry name" value="Clathrin_mu"/>
</dbReference>
<dbReference type="CDD" id="cd09251">
    <property type="entry name" value="AP-2_Mu2_Cterm"/>
    <property type="match status" value="1"/>
</dbReference>
<dbReference type="InterPro" id="IPR036168">
    <property type="entry name" value="AP2_Mu_C_sf"/>
</dbReference>
<feature type="compositionally biased region" description="Polar residues" evidence="7">
    <location>
        <begin position="733"/>
        <end position="743"/>
    </location>
</feature>
<feature type="compositionally biased region" description="Polar residues" evidence="7">
    <location>
        <begin position="667"/>
        <end position="685"/>
    </location>
</feature>
<dbReference type="PANTHER" id="PTHR10529">
    <property type="entry name" value="AP COMPLEX SUBUNIT MU"/>
    <property type="match status" value="1"/>
</dbReference>
<feature type="region of interest" description="Disordered" evidence="7">
    <location>
        <begin position="497"/>
        <end position="570"/>
    </location>
</feature>
<dbReference type="Gene3D" id="3.30.450.60">
    <property type="match status" value="1"/>
</dbReference>
<dbReference type="GO" id="GO:0006886">
    <property type="term" value="P:intracellular protein transport"/>
    <property type="evidence" value="ECO:0007669"/>
    <property type="project" value="InterPro"/>
</dbReference>
<sequence>MLSGVLLFNQKGELLIMRAFRQDMRPRLADVFRIQVISNPSIRSPILTLGSTTFSHIRSENIYIVGVSKGNVNAALVFEFLYKLVNLGKSYFGRFDEEAVKSNFVMVYELLDEILDFGYPQNTETDTLKMYITTEGVKSERALEDSSKITMQATGALSWRRDNIKYRKNEAFVDVIEDVNLLVSASGTVLRADVNGAIEMRAYLTGMPECKFGLNDRLTLGENGADVSLGGPIGNIGGQKASKAAAGSVTLEDVSLHQCVKLSSFTNDRTISFVPPDGSFQLMTYRATENVNLPFKVQVIVNEIGRAKVEYSIAIRANYGPKLFATNVVVKVPTPTNTASTTERCTQGKAKYEPSENVIVWKIARFTGQSEFVLSAEAELSATTQQKAWSRPPLSMQFSLLMFTSSGLLVRYLKVFEKGNYSSVKWLTPCDEHLPFEQSSDPPFKGFSEAFGGLLLTTSRQHLQEPSIHRSSMTPHLSGVLPPKVIAPLNQKIDYHERKQTDSACGSTSLHYTPGDRSMDSTSYSSSQLNATFTAASSPGASHAPSSSNMSSPLSSPTVSPITPPGLQVTRGDLLPAIQNHTNKLQAAIEIGVTDSAPATEVTEDTIRQRLALVVEKEMAHEQGSAGVDATHEVTGAEEGFKTPGSTTEMVTGSEEELAQADAAETRGSTTVSDVADSSIQQEPRSTADDSMPDAQESAEAGATSSMMVEGGVPQVDGAGGAGDAAAAPEQPTADQHPQTTSAQPPPPPPLPTLRERIQDAAKHFKRPFNQGNVAIVTSFDDLKRTLLLRSNKLFSASEVLAAQPSVQSGGGSVEFIFMLTADGNDVSVMPKLVVLDGTQTLESLSEAYEPYSTSVQDAIKVKKEACEPHDAAPVEQPIWIKAYATFLSLVANPARTIVFSSDAASELTHLEAAVTIATHLKAEDTVVAAFHQFVTKWIPNNLYVAIAAEAASWLSIGHTLRSQIIYDEAFRHVAGAFPKWPWKKQQQELLKEDLEAVVKRSADLRTFRDRIDNDLLTISQAQGPQFIARRQSPNEYHTGHIFQDWIGVQLTLLKQIEAGLTSVAGTIQAAGTPGLCGHAGECLTVAGFYRTISKGGDAYLPADVLVVSEGVLHHASLHMERGDPPKRHEATIRKRLSELKQSAAKIVAPLMKSGMMFAEKDTLEYLTCVEPPKSKMWCDGEDDGGMEVY</sequence>
<dbReference type="Gene3D" id="2.60.40.1170">
    <property type="entry name" value="Mu homology domain, subdomain B"/>
    <property type="match status" value="2"/>
</dbReference>
<comment type="caution">
    <text evidence="9">The sequence shown here is derived from an EMBL/GenBank/DDBJ whole genome shotgun (WGS) entry which is preliminary data.</text>
</comment>
<dbReference type="EMBL" id="JAVRRT010000011">
    <property type="protein sequence ID" value="KAK5167557.1"/>
    <property type="molecule type" value="Genomic_DNA"/>
</dbReference>
<dbReference type="GO" id="GO:0005905">
    <property type="term" value="C:clathrin-coated pit"/>
    <property type="evidence" value="ECO:0007669"/>
    <property type="project" value="UniProtKB-KW"/>
</dbReference>
<dbReference type="GO" id="GO:0030131">
    <property type="term" value="C:clathrin adaptor complex"/>
    <property type="evidence" value="ECO:0007669"/>
    <property type="project" value="InterPro"/>
</dbReference>
<feature type="compositionally biased region" description="Polar residues" evidence="7">
    <location>
        <begin position="502"/>
        <end position="511"/>
    </location>
</feature>
<evidence type="ECO:0000256" key="7">
    <source>
        <dbReference type="SAM" id="MobiDB-lite"/>
    </source>
</evidence>
<protein>
    <submittedName>
        <fullName evidence="9">Clathrin associated protein complex medium subunit</fullName>
    </submittedName>
</protein>
<keyword evidence="5" id="KW-0168">Coated pit</keyword>
<comment type="subcellular location">
    <subcellularLocation>
        <location evidence="6">Membrane</location>
        <location evidence="6">Coated pit</location>
    </subcellularLocation>
</comment>
<feature type="region of interest" description="Disordered" evidence="7">
    <location>
        <begin position="636"/>
        <end position="754"/>
    </location>
</feature>
<keyword evidence="1" id="KW-0813">Transport</keyword>
<evidence type="ECO:0000313" key="10">
    <source>
        <dbReference type="Proteomes" id="UP001337655"/>
    </source>
</evidence>
<feature type="compositionally biased region" description="Low complexity" evidence="7">
    <location>
        <begin position="535"/>
        <end position="561"/>
    </location>
</feature>
<keyword evidence="10" id="KW-1185">Reference proteome</keyword>
<feature type="domain" description="MHD" evidence="8">
    <location>
        <begin position="168"/>
        <end position="439"/>
    </location>
</feature>
<dbReference type="InterPro" id="IPR011012">
    <property type="entry name" value="Longin-like_dom_sf"/>
</dbReference>
<dbReference type="InterPro" id="IPR043512">
    <property type="entry name" value="Mu2_C"/>
</dbReference>
<evidence type="ECO:0000313" key="9">
    <source>
        <dbReference type="EMBL" id="KAK5167557.1"/>
    </source>
</evidence>
<dbReference type="GO" id="GO:0006897">
    <property type="term" value="P:endocytosis"/>
    <property type="evidence" value="ECO:0007669"/>
    <property type="project" value="UniProtKB-KW"/>
</dbReference>
<name>A0AAV9P756_9PEZI</name>
<dbReference type="Proteomes" id="UP001337655">
    <property type="component" value="Unassembled WGS sequence"/>
</dbReference>
<dbReference type="GeneID" id="89928592"/>
<gene>
    <name evidence="9" type="primary">APM4</name>
    <name evidence="9" type="ORF">LTR77_007256</name>
</gene>
<dbReference type="SUPFAM" id="SSF49447">
    <property type="entry name" value="Second domain of Mu2 adaptin subunit (ap50) of ap2 adaptor"/>
    <property type="match status" value="1"/>
</dbReference>
<dbReference type="PRINTS" id="PR00314">
    <property type="entry name" value="CLATHRINADPT"/>
</dbReference>
<evidence type="ECO:0000256" key="2">
    <source>
        <dbReference type="ARBA" id="ARBA00022583"/>
    </source>
</evidence>
<dbReference type="Pfam" id="PF00928">
    <property type="entry name" value="Adap_comp_sub"/>
    <property type="match status" value="1"/>
</dbReference>
<dbReference type="PROSITE" id="PS51072">
    <property type="entry name" value="MHD"/>
    <property type="match status" value="1"/>
</dbReference>
<evidence type="ECO:0000256" key="3">
    <source>
        <dbReference type="ARBA" id="ARBA00022927"/>
    </source>
</evidence>
<accession>A0AAV9P756</accession>
<dbReference type="CDD" id="cd14836">
    <property type="entry name" value="AP2_Mu_N"/>
    <property type="match status" value="1"/>
</dbReference>
<dbReference type="RefSeq" id="XP_064657263.1">
    <property type="nucleotide sequence ID" value="XM_064804493.1"/>
</dbReference>
<reference evidence="9 10" key="1">
    <citation type="submission" date="2023-08" db="EMBL/GenBank/DDBJ databases">
        <title>Black Yeasts Isolated from many extreme environments.</title>
        <authorList>
            <person name="Coleine C."/>
            <person name="Stajich J.E."/>
            <person name="Selbmann L."/>
        </authorList>
    </citation>
    <scope>NUCLEOTIDE SEQUENCE [LARGE SCALE GENOMIC DNA]</scope>
    <source>
        <strain evidence="9 10">CCFEE 5935</strain>
    </source>
</reference>
<dbReference type="InterPro" id="IPR028565">
    <property type="entry name" value="MHD"/>
</dbReference>